<gene>
    <name evidence="5" type="ORF">G4Y79_06070</name>
</gene>
<dbReference type="InterPro" id="IPR052054">
    <property type="entry name" value="Oxidative_DNA_repair_enzyme"/>
</dbReference>
<evidence type="ECO:0000256" key="2">
    <source>
        <dbReference type="ARBA" id="ARBA00012720"/>
    </source>
</evidence>
<dbReference type="PANTHER" id="PTHR10242">
    <property type="entry name" value="8-OXOGUANINE DNA GLYCOSYLASE"/>
    <property type="match status" value="1"/>
</dbReference>
<dbReference type="EMBL" id="CP062983">
    <property type="protein sequence ID" value="QPC83943.1"/>
    <property type="molecule type" value="Genomic_DNA"/>
</dbReference>
<comment type="similarity">
    <text evidence="1">Belongs to the type-1 OGG1 family.</text>
</comment>
<evidence type="ECO:0000313" key="6">
    <source>
        <dbReference type="Proteomes" id="UP000594468"/>
    </source>
</evidence>
<dbReference type="EC" id="4.2.99.18" evidence="2"/>
<reference evidence="5 6" key="1">
    <citation type="submission" date="2020-02" db="EMBL/GenBank/DDBJ databases">
        <authorList>
            <person name="Zheng R.K."/>
            <person name="Sun C.M."/>
        </authorList>
    </citation>
    <scope>NUCLEOTIDE SEQUENCE [LARGE SCALE GENOMIC DNA]</scope>
    <source>
        <strain evidence="6">rifampicinis</strain>
    </source>
</reference>
<evidence type="ECO:0000259" key="4">
    <source>
        <dbReference type="SMART" id="SM00478"/>
    </source>
</evidence>
<dbReference type="InterPro" id="IPR011257">
    <property type="entry name" value="DNA_glycosylase"/>
</dbReference>
<dbReference type="GO" id="GO:0034039">
    <property type="term" value="F:8-oxo-7,8-dihydroguanine DNA N-glycosylase activity"/>
    <property type="evidence" value="ECO:0007669"/>
    <property type="project" value="TreeGrafter"/>
</dbReference>
<dbReference type="CDD" id="cd00056">
    <property type="entry name" value="ENDO3c"/>
    <property type="match status" value="1"/>
</dbReference>
<dbReference type="Gene3D" id="1.10.340.30">
    <property type="entry name" value="Hypothetical protein, domain 2"/>
    <property type="match status" value="1"/>
</dbReference>
<dbReference type="InterPro" id="IPR003265">
    <property type="entry name" value="HhH-GPD_domain"/>
</dbReference>
<dbReference type="KEGG" id="pmet:G4Y79_06070"/>
<name>A0A7S8EBJ7_9CHLR</name>
<organism evidence="5 6">
    <name type="scientific">Phototrophicus methaneseepsis</name>
    <dbReference type="NCBI Taxonomy" id="2710758"/>
    <lineage>
        <taxon>Bacteria</taxon>
        <taxon>Bacillati</taxon>
        <taxon>Chloroflexota</taxon>
        <taxon>Candidatus Thermofontia</taxon>
        <taxon>Phototrophicales</taxon>
        <taxon>Phototrophicaceae</taxon>
        <taxon>Phototrophicus</taxon>
    </lineage>
</organism>
<accession>A0A7S8EBJ7</accession>
<dbReference type="Pfam" id="PF00730">
    <property type="entry name" value="HhH-GPD"/>
    <property type="match status" value="1"/>
</dbReference>
<comment type="catalytic activity">
    <reaction evidence="3">
        <text>2'-deoxyribonucleotide-(2'-deoxyribose 5'-phosphate)-2'-deoxyribonucleotide-DNA = a 3'-end 2'-deoxyribonucleotide-(2,3-dehydro-2,3-deoxyribose 5'-phosphate)-DNA + a 5'-end 5'-phospho-2'-deoxyribonucleoside-DNA + H(+)</text>
        <dbReference type="Rhea" id="RHEA:66592"/>
        <dbReference type="Rhea" id="RHEA-COMP:13180"/>
        <dbReference type="Rhea" id="RHEA-COMP:16897"/>
        <dbReference type="Rhea" id="RHEA-COMP:17067"/>
        <dbReference type="ChEBI" id="CHEBI:15378"/>
        <dbReference type="ChEBI" id="CHEBI:136412"/>
        <dbReference type="ChEBI" id="CHEBI:157695"/>
        <dbReference type="ChEBI" id="CHEBI:167181"/>
        <dbReference type="EC" id="4.2.99.18"/>
    </reaction>
</comment>
<dbReference type="GO" id="GO:0140078">
    <property type="term" value="F:class I DNA-(apurinic or apyrimidinic site) endonuclease activity"/>
    <property type="evidence" value="ECO:0007669"/>
    <property type="project" value="UniProtKB-EC"/>
</dbReference>
<keyword evidence="6" id="KW-1185">Reference proteome</keyword>
<dbReference type="SMART" id="SM00478">
    <property type="entry name" value="ENDO3c"/>
    <property type="match status" value="1"/>
</dbReference>
<dbReference type="RefSeq" id="WP_195172007.1">
    <property type="nucleotide sequence ID" value="NZ_CP062983.1"/>
</dbReference>
<dbReference type="Proteomes" id="UP000594468">
    <property type="component" value="Chromosome"/>
</dbReference>
<sequence length="284" mass="31680">MLMLTTPVPQGFNFRSVVDSHGWRSLAPFMWDAEGGVLRRIHQLADGTLLDLFMHPGGITLTPTVERLSATQMIAIEQDIRQMLSMDWDMSAAYAALGQHTRYQWLATACAGRLLVGPTVWEDLAKTLLTTNTTWRQTIAMNARLCQLGDALGDAHAFPTPERIAAMNEDDLQTAIRAGYRTAYLHELAKRIAHGELDVESWRQLPSEAIYQVVLGLKGFGNYAAGTMVRLLGHFDRLAIDTECRAAYKRVTGSETATDQEIKAYYGQFGLHQGLAMWMDIMSD</sequence>
<protein>
    <recommendedName>
        <fullName evidence="2">DNA-(apurinic or apyrimidinic site) lyase</fullName>
        <ecNumber evidence="2">4.2.99.18</ecNumber>
    </recommendedName>
</protein>
<proteinExistence type="inferred from homology"/>
<dbReference type="AlphaFoldDB" id="A0A7S8EBJ7"/>
<evidence type="ECO:0000256" key="3">
    <source>
        <dbReference type="ARBA" id="ARBA00044632"/>
    </source>
</evidence>
<evidence type="ECO:0000256" key="1">
    <source>
        <dbReference type="ARBA" id="ARBA00010679"/>
    </source>
</evidence>
<evidence type="ECO:0000313" key="5">
    <source>
        <dbReference type="EMBL" id="QPC83943.1"/>
    </source>
</evidence>
<feature type="domain" description="HhH-GPD" evidence="4">
    <location>
        <begin position="129"/>
        <end position="281"/>
    </location>
</feature>
<dbReference type="PANTHER" id="PTHR10242:SF4">
    <property type="entry name" value="OS07G0657600 PROTEIN"/>
    <property type="match status" value="1"/>
</dbReference>
<dbReference type="SUPFAM" id="SSF48150">
    <property type="entry name" value="DNA-glycosylase"/>
    <property type="match status" value="1"/>
</dbReference>
<dbReference type="GO" id="GO:0006285">
    <property type="term" value="P:base-excision repair, AP site formation"/>
    <property type="evidence" value="ECO:0007669"/>
    <property type="project" value="TreeGrafter"/>
</dbReference>